<protein>
    <submittedName>
        <fullName evidence="2">Uncharacterized protein</fullName>
    </submittedName>
</protein>
<evidence type="ECO:0000313" key="3">
    <source>
        <dbReference type="Proteomes" id="UP000311382"/>
    </source>
</evidence>
<name>A0A5C5G5R2_9BASI</name>
<dbReference type="OrthoDB" id="2555959at2759"/>
<dbReference type="AlphaFoldDB" id="A0A5C5G5R2"/>
<gene>
    <name evidence="2" type="ORF">DMC30DRAFT_413321</name>
</gene>
<proteinExistence type="predicted"/>
<dbReference type="EMBL" id="SOZI01000003">
    <property type="protein sequence ID" value="TNY24385.1"/>
    <property type="molecule type" value="Genomic_DNA"/>
</dbReference>
<organism evidence="2 3">
    <name type="scientific">Rhodotorula diobovata</name>
    <dbReference type="NCBI Taxonomy" id="5288"/>
    <lineage>
        <taxon>Eukaryota</taxon>
        <taxon>Fungi</taxon>
        <taxon>Dikarya</taxon>
        <taxon>Basidiomycota</taxon>
        <taxon>Pucciniomycotina</taxon>
        <taxon>Microbotryomycetes</taxon>
        <taxon>Sporidiobolales</taxon>
        <taxon>Sporidiobolaceae</taxon>
        <taxon>Rhodotorula</taxon>
    </lineage>
</organism>
<accession>A0A5C5G5R2</accession>
<dbReference type="Proteomes" id="UP000311382">
    <property type="component" value="Unassembled WGS sequence"/>
</dbReference>
<keyword evidence="3" id="KW-1185">Reference proteome</keyword>
<feature type="region of interest" description="Disordered" evidence="1">
    <location>
        <begin position="159"/>
        <end position="196"/>
    </location>
</feature>
<reference evidence="2 3" key="1">
    <citation type="submission" date="2019-03" db="EMBL/GenBank/DDBJ databases">
        <title>Rhodosporidium diobovatum UCD-FST 08-225 genome sequencing, assembly, and annotation.</title>
        <authorList>
            <person name="Fakankun I.U."/>
            <person name="Fristensky B."/>
            <person name="Levin D.B."/>
        </authorList>
    </citation>
    <scope>NUCLEOTIDE SEQUENCE [LARGE SCALE GENOMIC DNA]</scope>
    <source>
        <strain evidence="2 3">UCD-FST 08-225</strain>
    </source>
</reference>
<feature type="compositionally biased region" description="Basic and acidic residues" evidence="1">
    <location>
        <begin position="95"/>
        <end position="105"/>
    </location>
</feature>
<evidence type="ECO:0000256" key="1">
    <source>
        <dbReference type="SAM" id="MobiDB-lite"/>
    </source>
</evidence>
<feature type="region of interest" description="Disordered" evidence="1">
    <location>
        <begin position="24"/>
        <end position="105"/>
    </location>
</feature>
<sequence length="196" mass="20577">MLGTPALLFRSSLAAPSIASKARKFKPPISTPASHAHHPPAHPPQPAAWIPPTGEAGAAQGTLSDASRAAKAHQSSSRAIPLATPFDAPRGAGRPRRDEYREPPAVEAARKKSVAERNVWESYLVLPWQTRLYLWLGLGAFALVGLYGGDYFFPETDEEKAARGEAVSPVPTETGAAGSGAPRERGGKGAAAGKQV</sequence>
<evidence type="ECO:0000313" key="2">
    <source>
        <dbReference type="EMBL" id="TNY24385.1"/>
    </source>
</evidence>
<comment type="caution">
    <text evidence="2">The sequence shown here is derived from an EMBL/GenBank/DDBJ whole genome shotgun (WGS) entry which is preliminary data.</text>
</comment>